<dbReference type="EMBL" id="JAUJYO010000009">
    <property type="protein sequence ID" value="KAK1309479.1"/>
    <property type="molecule type" value="Genomic_DNA"/>
</dbReference>
<name>A0AAV9E8M6_ACOCL</name>
<organism evidence="1 2">
    <name type="scientific">Acorus calamus</name>
    <name type="common">Sweet flag</name>
    <dbReference type="NCBI Taxonomy" id="4465"/>
    <lineage>
        <taxon>Eukaryota</taxon>
        <taxon>Viridiplantae</taxon>
        <taxon>Streptophyta</taxon>
        <taxon>Embryophyta</taxon>
        <taxon>Tracheophyta</taxon>
        <taxon>Spermatophyta</taxon>
        <taxon>Magnoliopsida</taxon>
        <taxon>Liliopsida</taxon>
        <taxon>Acoraceae</taxon>
        <taxon>Acorus</taxon>
    </lineage>
</organism>
<accession>A0AAV9E8M6</accession>
<evidence type="ECO:0000313" key="2">
    <source>
        <dbReference type="Proteomes" id="UP001180020"/>
    </source>
</evidence>
<evidence type="ECO:0000313" key="1">
    <source>
        <dbReference type="EMBL" id="KAK1309479.1"/>
    </source>
</evidence>
<protein>
    <submittedName>
        <fullName evidence="1">Uncharacterized protein</fullName>
    </submittedName>
</protein>
<gene>
    <name evidence="1" type="ORF">QJS10_CPA09g01043</name>
</gene>
<keyword evidence="2" id="KW-1185">Reference proteome</keyword>
<reference evidence="1" key="2">
    <citation type="submission" date="2023-06" db="EMBL/GenBank/DDBJ databases">
        <authorList>
            <person name="Ma L."/>
            <person name="Liu K.-W."/>
            <person name="Li Z."/>
            <person name="Hsiao Y.-Y."/>
            <person name="Qi Y."/>
            <person name="Fu T."/>
            <person name="Tang G."/>
            <person name="Zhang D."/>
            <person name="Sun W.-H."/>
            <person name="Liu D.-K."/>
            <person name="Li Y."/>
            <person name="Chen G.-Z."/>
            <person name="Liu X.-D."/>
            <person name="Liao X.-Y."/>
            <person name="Jiang Y.-T."/>
            <person name="Yu X."/>
            <person name="Hao Y."/>
            <person name="Huang J."/>
            <person name="Zhao X.-W."/>
            <person name="Ke S."/>
            <person name="Chen Y.-Y."/>
            <person name="Wu W.-L."/>
            <person name="Hsu J.-L."/>
            <person name="Lin Y.-F."/>
            <person name="Huang M.-D."/>
            <person name="Li C.-Y."/>
            <person name="Huang L."/>
            <person name="Wang Z.-W."/>
            <person name="Zhao X."/>
            <person name="Zhong W.-Y."/>
            <person name="Peng D.-H."/>
            <person name="Ahmad S."/>
            <person name="Lan S."/>
            <person name="Zhang J.-S."/>
            <person name="Tsai W.-C."/>
            <person name="Van De Peer Y."/>
            <person name="Liu Z.-J."/>
        </authorList>
    </citation>
    <scope>NUCLEOTIDE SEQUENCE</scope>
    <source>
        <strain evidence="1">CP</strain>
        <tissue evidence="1">Leaves</tissue>
    </source>
</reference>
<proteinExistence type="predicted"/>
<dbReference type="AlphaFoldDB" id="A0AAV9E8M6"/>
<sequence length="104" mass="11685">MGKSMLASWEGGQEMQSSSISVHRHSRWKGIPLSQVWKCGWNKFWVRLPSWASHKLILSKKKTAIDDGAISFSEPNFSDMGVEGFQMSVLLCGLPMVWRAEGSL</sequence>
<reference evidence="1" key="1">
    <citation type="journal article" date="2023" name="Nat. Commun.">
        <title>Diploid and tetraploid genomes of Acorus and the evolution of monocots.</title>
        <authorList>
            <person name="Ma L."/>
            <person name="Liu K.W."/>
            <person name="Li Z."/>
            <person name="Hsiao Y.Y."/>
            <person name="Qi Y."/>
            <person name="Fu T."/>
            <person name="Tang G.D."/>
            <person name="Zhang D."/>
            <person name="Sun W.H."/>
            <person name="Liu D.K."/>
            <person name="Li Y."/>
            <person name="Chen G.Z."/>
            <person name="Liu X.D."/>
            <person name="Liao X.Y."/>
            <person name="Jiang Y.T."/>
            <person name="Yu X."/>
            <person name="Hao Y."/>
            <person name="Huang J."/>
            <person name="Zhao X.W."/>
            <person name="Ke S."/>
            <person name="Chen Y.Y."/>
            <person name="Wu W.L."/>
            <person name="Hsu J.L."/>
            <person name="Lin Y.F."/>
            <person name="Huang M.D."/>
            <person name="Li C.Y."/>
            <person name="Huang L."/>
            <person name="Wang Z.W."/>
            <person name="Zhao X."/>
            <person name="Zhong W.Y."/>
            <person name="Peng D.H."/>
            <person name="Ahmad S."/>
            <person name="Lan S."/>
            <person name="Zhang J.S."/>
            <person name="Tsai W.C."/>
            <person name="Van de Peer Y."/>
            <person name="Liu Z.J."/>
        </authorList>
    </citation>
    <scope>NUCLEOTIDE SEQUENCE</scope>
    <source>
        <strain evidence="1">CP</strain>
    </source>
</reference>
<comment type="caution">
    <text evidence="1">The sequence shown here is derived from an EMBL/GenBank/DDBJ whole genome shotgun (WGS) entry which is preliminary data.</text>
</comment>
<dbReference type="Proteomes" id="UP001180020">
    <property type="component" value="Unassembled WGS sequence"/>
</dbReference>